<dbReference type="GO" id="GO:0009982">
    <property type="term" value="F:pseudouridine synthase activity"/>
    <property type="evidence" value="ECO:0007669"/>
    <property type="project" value="InterPro"/>
</dbReference>
<dbReference type="EC" id="5.4.99.-" evidence="1"/>
<accession>T0ZKL0</accession>
<dbReference type="GO" id="GO:0001522">
    <property type="term" value="P:pseudouridine synthesis"/>
    <property type="evidence" value="ECO:0007669"/>
    <property type="project" value="InterPro"/>
</dbReference>
<dbReference type="InterPro" id="IPR001656">
    <property type="entry name" value="PsdUridine_synth_TruD"/>
</dbReference>
<dbReference type="InterPro" id="IPR020103">
    <property type="entry name" value="PsdUridine_synth_cat_dom_sf"/>
</dbReference>
<gene>
    <name evidence="1" type="ORF">B1A_20797</name>
</gene>
<dbReference type="GO" id="GO:0003723">
    <property type="term" value="F:RNA binding"/>
    <property type="evidence" value="ECO:0007669"/>
    <property type="project" value="InterPro"/>
</dbReference>
<keyword evidence="1" id="KW-0413">Isomerase</keyword>
<dbReference type="Pfam" id="PF01142">
    <property type="entry name" value="TruD"/>
    <property type="match status" value="1"/>
</dbReference>
<name>T0ZKL0_9ZZZZ</name>
<evidence type="ECO:0000313" key="1">
    <source>
        <dbReference type="EMBL" id="EQD29269.1"/>
    </source>
</evidence>
<proteinExistence type="predicted"/>
<reference evidence="1" key="2">
    <citation type="journal article" date="2014" name="ISME J.">
        <title>Microbial stratification in low pH oxic and suboxic macroscopic growths along an acid mine drainage.</title>
        <authorList>
            <person name="Mendez-Garcia C."/>
            <person name="Mesa V."/>
            <person name="Sprenger R.R."/>
            <person name="Richter M."/>
            <person name="Diez M.S."/>
            <person name="Solano J."/>
            <person name="Bargiela R."/>
            <person name="Golyshina O.V."/>
            <person name="Manteca A."/>
            <person name="Ramos J.L."/>
            <person name="Gallego J.R."/>
            <person name="Llorente I."/>
            <person name="Martins Dos Santos V.A."/>
            <person name="Jensen O.N."/>
            <person name="Pelaez A.I."/>
            <person name="Sanchez J."/>
            <person name="Ferrer M."/>
        </authorList>
    </citation>
    <scope>NUCLEOTIDE SEQUENCE</scope>
</reference>
<protein>
    <submittedName>
        <fullName evidence="1">tRNA pseudouridine synthase D</fullName>
        <ecNumber evidence="1">5.4.99.-</ecNumber>
    </submittedName>
</protein>
<organism evidence="1">
    <name type="scientific">mine drainage metagenome</name>
    <dbReference type="NCBI Taxonomy" id="410659"/>
    <lineage>
        <taxon>unclassified sequences</taxon>
        <taxon>metagenomes</taxon>
        <taxon>ecological metagenomes</taxon>
    </lineage>
</organism>
<comment type="caution">
    <text evidence="1">The sequence shown here is derived from an EMBL/GenBank/DDBJ whole genome shotgun (WGS) entry which is preliminary data.</text>
</comment>
<dbReference type="EMBL" id="AUZX01015360">
    <property type="protein sequence ID" value="EQD29269.1"/>
    <property type="molecule type" value="Genomic_DNA"/>
</dbReference>
<dbReference type="InterPro" id="IPR042214">
    <property type="entry name" value="TruD_catalytic"/>
</dbReference>
<dbReference type="SUPFAM" id="SSF55120">
    <property type="entry name" value="Pseudouridine synthase"/>
    <property type="match status" value="1"/>
</dbReference>
<sequence length="129" mass="14249">MIRPGPTPPPADRAIGIEFYWTRSPGAPGRLKLTAQDFEVSEISAFPTPDPDGPQTVLQIESENWEQHELAEAIARRLRLAPHALQWAGTKDRRAVATRLFSYLGPPPSGDLGLPRVLVVEAYRAREGL</sequence>
<dbReference type="AlphaFoldDB" id="T0ZKL0"/>
<feature type="non-terminal residue" evidence="1">
    <location>
        <position position="129"/>
    </location>
</feature>
<dbReference type="Gene3D" id="3.30.2350.20">
    <property type="entry name" value="TruD, catalytic domain"/>
    <property type="match status" value="1"/>
</dbReference>
<reference evidence="1" key="1">
    <citation type="submission" date="2013-08" db="EMBL/GenBank/DDBJ databases">
        <authorList>
            <person name="Mendez C."/>
            <person name="Richter M."/>
            <person name="Ferrer M."/>
            <person name="Sanchez J."/>
        </authorList>
    </citation>
    <scope>NUCLEOTIDE SEQUENCE</scope>
</reference>